<evidence type="ECO:0000256" key="1">
    <source>
        <dbReference type="SAM" id="Phobius"/>
    </source>
</evidence>
<feature type="transmembrane region" description="Helical" evidence="1">
    <location>
        <begin position="25"/>
        <end position="47"/>
    </location>
</feature>
<evidence type="ECO:0000313" key="3">
    <source>
        <dbReference type="Proteomes" id="UP001239019"/>
    </source>
</evidence>
<keyword evidence="1" id="KW-0472">Membrane</keyword>
<protein>
    <recommendedName>
        <fullName evidence="4">Transmembrane protein</fullName>
    </recommendedName>
</protein>
<feature type="transmembrane region" description="Helical" evidence="1">
    <location>
        <begin position="67"/>
        <end position="100"/>
    </location>
</feature>
<dbReference type="Proteomes" id="UP001239019">
    <property type="component" value="Unassembled WGS sequence"/>
</dbReference>
<evidence type="ECO:0008006" key="4">
    <source>
        <dbReference type="Google" id="ProtNLM"/>
    </source>
</evidence>
<keyword evidence="1" id="KW-0812">Transmembrane</keyword>
<organism evidence="2 3">
    <name type="scientific">Natronospira bacteriovora</name>
    <dbReference type="NCBI Taxonomy" id="3069753"/>
    <lineage>
        <taxon>Bacteria</taxon>
        <taxon>Pseudomonadati</taxon>
        <taxon>Pseudomonadota</taxon>
        <taxon>Gammaproteobacteria</taxon>
        <taxon>Natronospirales</taxon>
        <taxon>Natronospiraceae</taxon>
        <taxon>Natronospira</taxon>
    </lineage>
</organism>
<name>A0ABU0W7H7_9GAMM</name>
<evidence type="ECO:0000313" key="2">
    <source>
        <dbReference type="EMBL" id="MDQ2069978.1"/>
    </source>
</evidence>
<reference evidence="2 3" key="1">
    <citation type="submission" date="2023-08" db="EMBL/GenBank/DDBJ databases">
        <title>Whole-genome sequencing of halo(alkali)philic microorganisms from hypersaline lakes.</title>
        <authorList>
            <person name="Sorokin D.Y."/>
            <person name="Abbas B."/>
            <person name="Merkel A.Y."/>
        </authorList>
    </citation>
    <scope>NUCLEOTIDE SEQUENCE [LARGE SCALE GENOMIC DNA]</scope>
    <source>
        <strain evidence="2 3">AB-CW4</strain>
    </source>
</reference>
<dbReference type="RefSeq" id="WP_306728478.1">
    <property type="nucleotide sequence ID" value="NZ_JAVDDT010000005.1"/>
</dbReference>
<dbReference type="EMBL" id="JAVDDT010000005">
    <property type="protein sequence ID" value="MDQ2069978.1"/>
    <property type="molecule type" value="Genomic_DNA"/>
</dbReference>
<accession>A0ABU0W7H7</accession>
<proteinExistence type="predicted"/>
<gene>
    <name evidence="2" type="ORF">RBH19_08835</name>
</gene>
<comment type="caution">
    <text evidence="2">The sequence shown here is derived from an EMBL/GenBank/DDBJ whole genome shotgun (WGS) entry which is preliminary data.</text>
</comment>
<sequence>MSAYGNEQAMGQDYRQDQTACHIVYALYAVSLFSGVPAFIGVIVAHLQNGKVVSGLTASHLRWQIRTFWWSVLWLLIGLALTPILIGWGVLFLNWLWFLYRTARGWLRLMDRIPGYRY</sequence>
<keyword evidence="1" id="KW-1133">Transmembrane helix</keyword>
<keyword evidence="3" id="KW-1185">Reference proteome</keyword>